<dbReference type="PROSITE" id="PS50088">
    <property type="entry name" value="ANK_REPEAT"/>
    <property type="match status" value="1"/>
</dbReference>
<accession>A0AAD3XZI4</accession>
<protein>
    <submittedName>
        <fullName evidence="6">Uncharacterized protein</fullName>
    </submittedName>
</protein>
<feature type="compositionally biased region" description="Polar residues" evidence="4">
    <location>
        <begin position="254"/>
        <end position="263"/>
    </location>
</feature>
<evidence type="ECO:0000313" key="7">
    <source>
        <dbReference type="Proteomes" id="UP001279734"/>
    </source>
</evidence>
<keyword evidence="7" id="KW-1185">Reference proteome</keyword>
<dbReference type="InterPro" id="IPR036770">
    <property type="entry name" value="Ankyrin_rpt-contain_sf"/>
</dbReference>
<feature type="transmembrane region" description="Helical" evidence="5">
    <location>
        <begin position="286"/>
        <end position="303"/>
    </location>
</feature>
<feature type="transmembrane region" description="Helical" evidence="5">
    <location>
        <begin position="309"/>
        <end position="330"/>
    </location>
</feature>
<dbReference type="Gene3D" id="1.25.40.20">
    <property type="entry name" value="Ankyrin repeat-containing domain"/>
    <property type="match status" value="1"/>
</dbReference>
<reference evidence="6" key="1">
    <citation type="submission" date="2023-05" db="EMBL/GenBank/DDBJ databases">
        <title>Nepenthes gracilis genome sequencing.</title>
        <authorList>
            <person name="Fukushima K."/>
        </authorList>
    </citation>
    <scope>NUCLEOTIDE SEQUENCE</scope>
    <source>
        <strain evidence="6">SING2019-196</strain>
    </source>
</reference>
<evidence type="ECO:0000256" key="4">
    <source>
        <dbReference type="SAM" id="MobiDB-lite"/>
    </source>
</evidence>
<feature type="transmembrane region" description="Helical" evidence="5">
    <location>
        <begin position="339"/>
        <end position="360"/>
    </location>
</feature>
<name>A0AAD3XZI4_NEPGR</name>
<dbReference type="Proteomes" id="UP001279734">
    <property type="component" value="Unassembled WGS sequence"/>
</dbReference>
<dbReference type="PROSITE" id="PS50297">
    <property type="entry name" value="ANK_REP_REGION"/>
    <property type="match status" value="1"/>
</dbReference>
<organism evidence="6 7">
    <name type="scientific">Nepenthes gracilis</name>
    <name type="common">Slender pitcher plant</name>
    <dbReference type="NCBI Taxonomy" id="150966"/>
    <lineage>
        <taxon>Eukaryota</taxon>
        <taxon>Viridiplantae</taxon>
        <taxon>Streptophyta</taxon>
        <taxon>Embryophyta</taxon>
        <taxon>Tracheophyta</taxon>
        <taxon>Spermatophyta</taxon>
        <taxon>Magnoliopsida</taxon>
        <taxon>eudicotyledons</taxon>
        <taxon>Gunneridae</taxon>
        <taxon>Pentapetalae</taxon>
        <taxon>Caryophyllales</taxon>
        <taxon>Nepenthaceae</taxon>
        <taxon>Nepenthes</taxon>
    </lineage>
</organism>
<proteinExistence type="predicted"/>
<feature type="region of interest" description="Disordered" evidence="4">
    <location>
        <begin position="254"/>
        <end position="277"/>
    </location>
</feature>
<dbReference type="Pfam" id="PF12796">
    <property type="entry name" value="Ank_2"/>
    <property type="match status" value="1"/>
</dbReference>
<keyword evidence="5" id="KW-0472">Membrane</keyword>
<evidence type="ECO:0000313" key="6">
    <source>
        <dbReference type="EMBL" id="GMH22035.1"/>
    </source>
</evidence>
<dbReference type="EMBL" id="BSYO01000024">
    <property type="protein sequence ID" value="GMH22035.1"/>
    <property type="molecule type" value="Genomic_DNA"/>
</dbReference>
<comment type="caution">
    <text evidence="6">The sequence shown here is derived from an EMBL/GenBank/DDBJ whole genome shotgun (WGS) entry which is preliminary data.</text>
</comment>
<evidence type="ECO:0000256" key="5">
    <source>
        <dbReference type="SAM" id="Phobius"/>
    </source>
</evidence>
<keyword evidence="5" id="KW-0812">Transmembrane</keyword>
<dbReference type="SMART" id="SM00248">
    <property type="entry name" value="ANK"/>
    <property type="match status" value="6"/>
</dbReference>
<keyword evidence="5" id="KW-1133">Transmembrane helix</keyword>
<dbReference type="GO" id="GO:0005886">
    <property type="term" value="C:plasma membrane"/>
    <property type="evidence" value="ECO:0007669"/>
    <property type="project" value="TreeGrafter"/>
</dbReference>
<keyword evidence="2 3" id="KW-0040">ANK repeat</keyword>
<gene>
    <name evidence="6" type="ORF">Nepgr_023878</name>
</gene>
<dbReference type="SUPFAM" id="SSF48403">
    <property type="entry name" value="Ankyrin repeat"/>
    <property type="match status" value="1"/>
</dbReference>
<evidence type="ECO:0000256" key="3">
    <source>
        <dbReference type="PROSITE-ProRule" id="PRU00023"/>
    </source>
</evidence>
<dbReference type="AlphaFoldDB" id="A0AAD3XZI4"/>
<evidence type="ECO:0000256" key="2">
    <source>
        <dbReference type="ARBA" id="ARBA00023043"/>
    </source>
</evidence>
<feature type="transmembrane region" description="Helical" evidence="5">
    <location>
        <begin position="372"/>
        <end position="396"/>
    </location>
</feature>
<dbReference type="PANTHER" id="PTHR24186:SF37">
    <property type="entry name" value="PGG DOMAIN-CONTAINING PROTEIN"/>
    <property type="match status" value="1"/>
</dbReference>
<sequence>MEMERQLYEAAMDGDVETIHRLILMDPLILERVSLSSADGTPLHIAASRGHSEYVRAICSQNPELAAELDSLGRSPLHLASAEGRVGVVRELLRVNPEACLVRDKDGRIPLHLAVLEGKVEAVSELARACPESARVRLDVRDRGGSALHLCVKRDCLEALKVLVEYDDLLNLKDDDGNTIFHLAALFKRSEITEYLLSRSDVELSAVNENGFTALDLIENSPTRDFETLKLLNILLESGARRAKDLNLPLNTSLSGTNSTLENSPPPKSAADNADDDGNGLEQMRGALILTASIIAAATFITPENWDETNFFSTSAISLVLSLSIVLLLFSGCPLDNEFCAWILMALMYTTLYSMAWNFTSTIGEFEDLGSFLVPLLLVLFVFFPLLGLVALARTIKLIKQAPRKLREFVNGRSRPTTRSLAAA</sequence>
<dbReference type="PANTHER" id="PTHR24186">
    <property type="entry name" value="PROTEIN PHOSPHATASE 1 REGULATORY SUBUNIT"/>
    <property type="match status" value="1"/>
</dbReference>
<dbReference type="Pfam" id="PF13637">
    <property type="entry name" value="Ank_4"/>
    <property type="match status" value="1"/>
</dbReference>
<keyword evidence="1" id="KW-0677">Repeat</keyword>
<evidence type="ECO:0000256" key="1">
    <source>
        <dbReference type="ARBA" id="ARBA00022737"/>
    </source>
</evidence>
<dbReference type="InterPro" id="IPR002110">
    <property type="entry name" value="Ankyrin_rpt"/>
</dbReference>
<feature type="repeat" description="ANK" evidence="3">
    <location>
        <begin position="72"/>
        <end position="104"/>
    </location>
</feature>